<dbReference type="Gene3D" id="3.30.160.60">
    <property type="entry name" value="Classic Zinc Finger"/>
    <property type="match status" value="8"/>
</dbReference>
<feature type="domain" description="C2H2-type" evidence="11">
    <location>
        <begin position="89"/>
        <end position="116"/>
    </location>
</feature>
<evidence type="ECO:0000313" key="13">
    <source>
        <dbReference type="Proteomes" id="UP000019118"/>
    </source>
</evidence>
<feature type="domain" description="C2H2-type" evidence="11">
    <location>
        <begin position="158"/>
        <end position="185"/>
    </location>
</feature>
<keyword evidence="5" id="KW-0862">Zinc</keyword>
<reference evidence="12" key="2">
    <citation type="submission" date="2024-08" db="UniProtKB">
        <authorList>
            <consortium name="EnsemblMetazoa"/>
        </authorList>
    </citation>
    <scope>IDENTIFICATION</scope>
</reference>
<keyword evidence="13" id="KW-1185">Reference proteome</keyword>
<keyword evidence="4 10" id="KW-0863">Zinc-finger</keyword>
<dbReference type="GO" id="GO:0008270">
    <property type="term" value="F:zinc ion binding"/>
    <property type="evidence" value="ECO:0007669"/>
    <property type="project" value="UniProtKB-KW"/>
</dbReference>
<evidence type="ECO:0000259" key="11">
    <source>
        <dbReference type="PROSITE" id="PS50157"/>
    </source>
</evidence>
<comment type="subcellular location">
    <subcellularLocation>
        <location evidence="1">Nucleus</location>
    </subcellularLocation>
</comment>
<dbReference type="PROSITE" id="PS00028">
    <property type="entry name" value="ZINC_FINGER_C2H2_1"/>
    <property type="match status" value="8"/>
</dbReference>
<name>A0AAR5PIT2_DENPD</name>
<keyword evidence="8" id="KW-0804">Transcription</keyword>
<dbReference type="PROSITE" id="PS50157">
    <property type="entry name" value="ZINC_FINGER_C2H2_2"/>
    <property type="match status" value="9"/>
</dbReference>
<accession>A0AAR5PIT2</accession>
<dbReference type="GO" id="GO:0000978">
    <property type="term" value="F:RNA polymerase II cis-regulatory region sequence-specific DNA binding"/>
    <property type="evidence" value="ECO:0007669"/>
    <property type="project" value="TreeGrafter"/>
</dbReference>
<dbReference type="SMART" id="SM00355">
    <property type="entry name" value="ZnF_C2H2"/>
    <property type="match status" value="11"/>
</dbReference>
<dbReference type="FunFam" id="3.30.160.60:FF:001009">
    <property type="entry name" value="Zinc finger protein 26"/>
    <property type="match status" value="1"/>
</dbReference>
<evidence type="ECO:0000256" key="8">
    <source>
        <dbReference type="ARBA" id="ARBA00023163"/>
    </source>
</evidence>
<dbReference type="GO" id="GO:0005634">
    <property type="term" value="C:nucleus"/>
    <property type="evidence" value="ECO:0007669"/>
    <property type="project" value="UniProtKB-SubCell"/>
</dbReference>
<dbReference type="InterPro" id="IPR013087">
    <property type="entry name" value="Znf_C2H2_type"/>
</dbReference>
<feature type="domain" description="C2H2-type" evidence="11">
    <location>
        <begin position="370"/>
        <end position="397"/>
    </location>
</feature>
<evidence type="ECO:0000256" key="6">
    <source>
        <dbReference type="ARBA" id="ARBA00023015"/>
    </source>
</evidence>
<organism evidence="12 13">
    <name type="scientific">Dendroctonus ponderosae</name>
    <name type="common">Mountain pine beetle</name>
    <dbReference type="NCBI Taxonomy" id="77166"/>
    <lineage>
        <taxon>Eukaryota</taxon>
        <taxon>Metazoa</taxon>
        <taxon>Ecdysozoa</taxon>
        <taxon>Arthropoda</taxon>
        <taxon>Hexapoda</taxon>
        <taxon>Insecta</taxon>
        <taxon>Pterygota</taxon>
        <taxon>Neoptera</taxon>
        <taxon>Endopterygota</taxon>
        <taxon>Coleoptera</taxon>
        <taxon>Polyphaga</taxon>
        <taxon>Cucujiformia</taxon>
        <taxon>Curculionidae</taxon>
        <taxon>Scolytinae</taxon>
        <taxon>Dendroctonus</taxon>
    </lineage>
</organism>
<dbReference type="GO" id="GO:0000981">
    <property type="term" value="F:DNA-binding transcription factor activity, RNA polymerase II-specific"/>
    <property type="evidence" value="ECO:0007669"/>
    <property type="project" value="TreeGrafter"/>
</dbReference>
<evidence type="ECO:0000256" key="1">
    <source>
        <dbReference type="ARBA" id="ARBA00004123"/>
    </source>
</evidence>
<protein>
    <recommendedName>
        <fullName evidence="11">C2H2-type domain-containing protein</fullName>
    </recommendedName>
</protein>
<feature type="domain" description="C2H2-type" evidence="11">
    <location>
        <begin position="342"/>
        <end position="369"/>
    </location>
</feature>
<sequence length="424" mass="49704">MTTNVAAGTLWDLQASLIRKYLMRLRKQPKGQSVENSDCDYEYTAMRPSSSGRSKLESRKCDGCLKKFKLKKSWLKHQCPLASKIDINWPCKYCPESFSTQRLLRVHQKSHKANNFEEEDPSYKFDVVQDLYICEVCSAEFQKVNEVQAHIKSHLPELKCDLCEELFESAFDLGVHSMQHSTDKKIKCPFCTYVSKGSNPYSFKSHMNYIHLKKFPFYCKQCGQGFKQFKIYQDHENSHSGRKPYVCVVCNKSFTFEKYLIVHQTRTHQVSSGDPNIERRCKKCQRVFRNFEALNEHRESCVKKKTTLKKPNSFLCDTCGQGFIEKAKLLKHIRVHKGDLPFVCTWCDKRFPQKDYLKTHERVHTREKPYTCHFCGKCFGFHAPFKVHIRTHTGERPYKCDSCSKGFTTNQGLKLHRRNCRMIN</sequence>
<feature type="domain" description="C2H2-type" evidence="11">
    <location>
        <begin position="398"/>
        <end position="424"/>
    </location>
</feature>
<dbReference type="InterPro" id="IPR036236">
    <property type="entry name" value="Znf_C2H2_sf"/>
</dbReference>
<evidence type="ECO:0000256" key="7">
    <source>
        <dbReference type="ARBA" id="ARBA00023125"/>
    </source>
</evidence>
<evidence type="ECO:0000256" key="10">
    <source>
        <dbReference type="PROSITE-ProRule" id="PRU00042"/>
    </source>
</evidence>
<keyword evidence="9" id="KW-0539">Nucleus</keyword>
<feature type="domain" description="C2H2-type" evidence="11">
    <location>
        <begin position="245"/>
        <end position="268"/>
    </location>
</feature>
<keyword evidence="7" id="KW-0238">DNA-binding</keyword>
<evidence type="ECO:0000313" key="12">
    <source>
        <dbReference type="EnsemblMetazoa" id="XP_019760666.1"/>
    </source>
</evidence>
<evidence type="ECO:0000256" key="5">
    <source>
        <dbReference type="ARBA" id="ARBA00022833"/>
    </source>
</evidence>
<feature type="domain" description="C2H2-type" evidence="11">
    <location>
        <begin position="132"/>
        <end position="159"/>
    </location>
</feature>
<keyword evidence="2" id="KW-0479">Metal-binding</keyword>
<feature type="domain" description="C2H2-type" evidence="11">
    <location>
        <begin position="217"/>
        <end position="244"/>
    </location>
</feature>
<reference evidence="13" key="1">
    <citation type="journal article" date="2013" name="Genome Biol.">
        <title>Draft genome of the mountain pine beetle, Dendroctonus ponderosae Hopkins, a major forest pest.</title>
        <authorList>
            <person name="Keeling C.I."/>
            <person name="Yuen M.M."/>
            <person name="Liao N.Y."/>
            <person name="Docking T.R."/>
            <person name="Chan S.K."/>
            <person name="Taylor G.A."/>
            <person name="Palmquist D.L."/>
            <person name="Jackman S.D."/>
            <person name="Nguyen A."/>
            <person name="Li M."/>
            <person name="Henderson H."/>
            <person name="Janes J.K."/>
            <person name="Zhao Y."/>
            <person name="Pandoh P."/>
            <person name="Moore R."/>
            <person name="Sperling F.A."/>
            <person name="Huber D.P."/>
            <person name="Birol I."/>
            <person name="Jones S.J."/>
            <person name="Bohlmann J."/>
        </authorList>
    </citation>
    <scope>NUCLEOTIDE SEQUENCE</scope>
</reference>
<evidence type="ECO:0000256" key="4">
    <source>
        <dbReference type="ARBA" id="ARBA00022771"/>
    </source>
</evidence>
<dbReference type="Proteomes" id="UP000019118">
    <property type="component" value="Unassembled WGS sequence"/>
</dbReference>
<proteinExistence type="predicted"/>
<dbReference type="PANTHER" id="PTHR24384:SF189">
    <property type="entry name" value="C2H2-TYPE DOMAIN-CONTAINING PROTEIN-RELATED"/>
    <property type="match status" value="1"/>
</dbReference>
<dbReference type="SUPFAM" id="SSF57667">
    <property type="entry name" value="beta-beta-alpha zinc fingers"/>
    <property type="match status" value="5"/>
</dbReference>
<dbReference type="PANTHER" id="PTHR24384">
    <property type="entry name" value="FINGER PUTATIVE TRANSCRIPTION FACTOR FAMILY-RELATED"/>
    <property type="match status" value="1"/>
</dbReference>
<keyword evidence="3" id="KW-0677">Repeat</keyword>
<dbReference type="FunFam" id="3.30.160.60:FF:000688">
    <property type="entry name" value="zinc finger protein 197 isoform X1"/>
    <property type="match status" value="1"/>
</dbReference>
<dbReference type="Pfam" id="PF00096">
    <property type="entry name" value="zf-C2H2"/>
    <property type="match status" value="5"/>
</dbReference>
<keyword evidence="6" id="KW-0805">Transcription regulation</keyword>
<dbReference type="GO" id="GO:0030674">
    <property type="term" value="F:protein-macromolecule adaptor activity"/>
    <property type="evidence" value="ECO:0007669"/>
    <property type="project" value="UniProtKB-ARBA"/>
</dbReference>
<dbReference type="FunFam" id="3.30.160.60:FF:000534">
    <property type="entry name" value="zinc finger protein 674"/>
    <property type="match status" value="1"/>
</dbReference>
<dbReference type="InterPro" id="IPR050752">
    <property type="entry name" value="C2H2-ZF_domain"/>
</dbReference>
<feature type="domain" description="C2H2-type" evidence="11">
    <location>
        <begin position="314"/>
        <end position="341"/>
    </location>
</feature>
<evidence type="ECO:0000256" key="2">
    <source>
        <dbReference type="ARBA" id="ARBA00022723"/>
    </source>
</evidence>
<dbReference type="EnsemblMetazoa" id="XM_019905107.1">
    <property type="protein sequence ID" value="XP_019760666.1"/>
    <property type="gene ID" value="LOC109538064"/>
</dbReference>
<dbReference type="AlphaFoldDB" id="A0AAR5PIT2"/>
<evidence type="ECO:0000256" key="9">
    <source>
        <dbReference type="ARBA" id="ARBA00023242"/>
    </source>
</evidence>
<evidence type="ECO:0000256" key="3">
    <source>
        <dbReference type="ARBA" id="ARBA00022737"/>
    </source>
</evidence>